<reference evidence="1" key="1">
    <citation type="journal article" date="2014" name="Int. J. Syst. Evol. Microbiol.">
        <title>Complete genome sequence of Corynebacterium casei LMG S-19264T (=DSM 44701T), isolated from a smear-ripened cheese.</title>
        <authorList>
            <consortium name="US DOE Joint Genome Institute (JGI-PGF)"/>
            <person name="Walter F."/>
            <person name="Albersmeier A."/>
            <person name="Kalinowski J."/>
            <person name="Ruckert C."/>
        </authorList>
    </citation>
    <scope>NUCLEOTIDE SEQUENCE</scope>
    <source>
        <strain evidence="1">JCM 19596</strain>
    </source>
</reference>
<sequence>MAIHYLISEESRERINNEFWNGYDPEHWFYKIKMYDALLENTADFMDEMGDEELQEKSADSFHQAIESEIVFNFYHMTESLFMLISVCNSLLPWVEMRHIRVNEIADFMRDVVVEKDWEDGHIKQIFYPGMREPEEHEGTMEPSIEFIEEYLARMSEWYLDNDIYNEYKHGMRLSTSGGRLQIAPEKEFMGETEPVVFEREGTTHVYLKEEEVGRDDSEVYYTLTRVMSGFDYELFQQFCYINYLLIDQIVSIRREQLQGSREDEEEARIEVHSFHDMDIDEIFDYNHEKEWEFTVSYPAGDSMVTIE</sequence>
<accession>A0A830FEE1</accession>
<gene>
    <name evidence="1" type="ORF">GCM10009039_26400</name>
</gene>
<comment type="caution">
    <text evidence="1">The sequence shown here is derived from an EMBL/GenBank/DDBJ whole genome shotgun (WGS) entry which is preliminary data.</text>
</comment>
<evidence type="ECO:0000313" key="1">
    <source>
        <dbReference type="EMBL" id="GGL67126.1"/>
    </source>
</evidence>
<dbReference type="OrthoDB" id="386368at2157"/>
<evidence type="ECO:0000313" key="2">
    <source>
        <dbReference type="Proteomes" id="UP000607197"/>
    </source>
</evidence>
<dbReference type="Proteomes" id="UP000607197">
    <property type="component" value="Unassembled WGS sequence"/>
</dbReference>
<name>A0A830FEE1_9EURY</name>
<reference evidence="1" key="2">
    <citation type="submission" date="2020-09" db="EMBL/GenBank/DDBJ databases">
        <authorList>
            <person name="Sun Q."/>
            <person name="Ohkuma M."/>
        </authorList>
    </citation>
    <scope>NUCLEOTIDE SEQUENCE</scope>
    <source>
        <strain evidence="1">JCM 19596</strain>
    </source>
</reference>
<dbReference type="EMBL" id="BMPG01000003">
    <property type="protein sequence ID" value="GGL67126.1"/>
    <property type="molecule type" value="Genomic_DNA"/>
</dbReference>
<proteinExistence type="predicted"/>
<dbReference type="AlphaFoldDB" id="A0A830FEE1"/>
<protein>
    <submittedName>
        <fullName evidence="1">Uncharacterized protein</fullName>
    </submittedName>
</protein>
<dbReference type="RefSeq" id="WP_188979664.1">
    <property type="nucleotide sequence ID" value="NZ_BMPG01000003.1"/>
</dbReference>
<keyword evidence="2" id="KW-1185">Reference proteome</keyword>
<organism evidence="1 2">
    <name type="scientific">Halocalculus aciditolerans</name>
    <dbReference type="NCBI Taxonomy" id="1383812"/>
    <lineage>
        <taxon>Archaea</taxon>
        <taxon>Methanobacteriati</taxon>
        <taxon>Methanobacteriota</taxon>
        <taxon>Stenosarchaea group</taxon>
        <taxon>Halobacteria</taxon>
        <taxon>Halobacteriales</taxon>
        <taxon>Halobacteriaceae</taxon>
        <taxon>Halocalculus</taxon>
    </lineage>
</organism>